<name>A0AAW6Y659_NEISU</name>
<accession>A0AAW6Y659</accession>
<organism evidence="2 3">
    <name type="scientific">Neisseria subflava</name>
    <dbReference type="NCBI Taxonomy" id="28449"/>
    <lineage>
        <taxon>Bacteria</taxon>
        <taxon>Pseudomonadati</taxon>
        <taxon>Pseudomonadota</taxon>
        <taxon>Betaproteobacteria</taxon>
        <taxon>Neisseriales</taxon>
        <taxon>Neisseriaceae</taxon>
        <taxon>Neisseria</taxon>
    </lineage>
</organism>
<comment type="caution">
    <text evidence="2">The sequence shown here is derived from an EMBL/GenBank/DDBJ whole genome shotgun (WGS) entry which is preliminary data.</text>
</comment>
<gene>
    <name evidence="2" type="ORF">QP451_00530</name>
</gene>
<evidence type="ECO:0000313" key="2">
    <source>
        <dbReference type="EMBL" id="MDK7241528.1"/>
    </source>
</evidence>
<sequence>MKLDCINNKPKTPSQRERILARLRKGSVTSWELAQMGILGYNSRIMELRRAGHEIITVMEEVQNQFGATVKRGRFSLLVSGKSKHNAI</sequence>
<feature type="domain" description="Winged helix-turn-helix" evidence="1">
    <location>
        <begin position="14"/>
        <end position="72"/>
    </location>
</feature>
<evidence type="ECO:0000259" key="1">
    <source>
        <dbReference type="Pfam" id="PF14090"/>
    </source>
</evidence>
<dbReference type="InterPro" id="IPR055245">
    <property type="entry name" value="HTH_proteobacteria"/>
</dbReference>
<proteinExistence type="predicted"/>
<dbReference type="Pfam" id="PF14090">
    <property type="entry name" value="HTH_39"/>
    <property type="match status" value="1"/>
</dbReference>
<dbReference type="AlphaFoldDB" id="A0AAW6Y659"/>
<evidence type="ECO:0000313" key="3">
    <source>
        <dbReference type="Proteomes" id="UP001236303"/>
    </source>
</evidence>
<dbReference type="EMBL" id="JASOPA010000001">
    <property type="protein sequence ID" value="MDK7241528.1"/>
    <property type="molecule type" value="Genomic_DNA"/>
</dbReference>
<protein>
    <submittedName>
        <fullName evidence="2">Helix-turn-helix domain-containing protein</fullName>
    </submittedName>
</protein>
<dbReference type="RefSeq" id="WP_070459993.1">
    <property type="nucleotide sequence ID" value="NZ_JASOPA010000001.1"/>
</dbReference>
<dbReference type="Proteomes" id="UP001236303">
    <property type="component" value="Unassembled WGS sequence"/>
</dbReference>
<reference evidence="2" key="1">
    <citation type="submission" date="2023-05" db="EMBL/GenBank/DDBJ databases">
        <title>Cataloging the Phylogenetic Diversity of Human Bladder Bacteria.</title>
        <authorList>
            <person name="Du J."/>
        </authorList>
    </citation>
    <scope>NUCLEOTIDE SEQUENCE</scope>
    <source>
        <strain evidence="2">UMB1050</strain>
    </source>
</reference>